<dbReference type="Gene3D" id="3.40.50.2300">
    <property type="match status" value="1"/>
</dbReference>
<feature type="domain" description="HTH LytTR-type" evidence="3">
    <location>
        <begin position="131"/>
        <end position="203"/>
    </location>
</feature>
<sequence length="232" mass="27094">MKQYNCIIIEDEPLALERTKEFTHKVPFLAVSATFDNALDGLAYLKANKVDVLFLDINMDELTGVELLESSKIESQVIITTAYQEYALKSYELNVTDYLLKPFTFNRFLQAANKALDNLNKVGTNSTPEFIFVKTENRLEKINLQDILYIEGMRDYRRIHTIDKRIMTLQNFKEFEQIIPPNLVCRVHKSYMVSLSKIDSIERNRIRIADQLIPISETYKTSFFEQISNSKW</sequence>
<proteinExistence type="predicted"/>
<dbReference type="PROSITE" id="PS50110">
    <property type="entry name" value="RESPONSE_REGULATORY"/>
    <property type="match status" value="1"/>
</dbReference>
<dbReference type="SMART" id="SM00448">
    <property type="entry name" value="REC"/>
    <property type="match status" value="1"/>
</dbReference>
<organism evidence="4 5">
    <name type="scientific">Aquimarina rubra</name>
    <dbReference type="NCBI Taxonomy" id="1920033"/>
    <lineage>
        <taxon>Bacteria</taxon>
        <taxon>Pseudomonadati</taxon>
        <taxon>Bacteroidota</taxon>
        <taxon>Flavobacteriia</taxon>
        <taxon>Flavobacteriales</taxon>
        <taxon>Flavobacteriaceae</taxon>
        <taxon>Aquimarina</taxon>
    </lineage>
</organism>
<evidence type="ECO:0000313" key="5">
    <source>
        <dbReference type="Proteomes" id="UP001597319"/>
    </source>
</evidence>
<feature type="domain" description="Response regulatory" evidence="2">
    <location>
        <begin position="5"/>
        <end position="116"/>
    </location>
</feature>
<dbReference type="PROSITE" id="PS50930">
    <property type="entry name" value="HTH_LYTTR"/>
    <property type="match status" value="1"/>
</dbReference>
<dbReference type="RefSeq" id="WP_378292026.1">
    <property type="nucleotide sequence ID" value="NZ_JBHULE010000019.1"/>
</dbReference>
<evidence type="ECO:0000313" key="4">
    <source>
        <dbReference type="EMBL" id="MFD2562979.1"/>
    </source>
</evidence>
<dbReference type="Pfam" id="PF04397">
    <property type="entry name" value="LytTR"/>
    <property type="match status" value="1"/>
</dbReference>
<dbReference type="PANTHER" id="PTHR37299:SF1">
    <property type="entry name" value="STAGE 0 SPORULATION PROTEIN A HOMOLOG"/>
    <property type="match status" value="1"/>
</dbReference>
<dbReference type="InterPro" id="IPR011006">
    <property type="entry name" value="CheY-like_superfamily"/>
</dbReference>
<dbReference type="Proteomes" id="UP001597319">
    <property type="component" value="Unassembled WGS sequence"/>
</dbReference>
<protein>
    <submittedName>
        <fullName evidence="4">LytR/AlgR family response regulator transcription factor</fullName>
    </submittedName>
</protein>
<keyword evidence="5" id="KW-1185">Reference proteome</keyword>
<dbReference type="EMBL" id="JBHULE010000019">
    <property type="protein sequence ID" value="MFD2562979.1"/>
    <property type="molecule type" value="Genomic_DNA"/>
</dbReference>
<keyword evidence="1" id="KW-0597">Phosphoprotein</keyword>
<dbReference type="SUPFAM" id="SSF52172">
    <property type="entry name" value="CheY-like"/>
    <property type="match status" value="1"/>
</dbReference>
<dbReference type="InterPro" id="IPR007492">
    <property type="entry name" value="LytTR_DNA-bd_dom"/>
</dbReference>
<dbReference type="InterPro" id="IPR001789">
    <property type="entry name" value="Sig_transdc_resp-reg_receiver"/>
</dbReference>
<accession>A0ABW5LGN7</accession>
<evidence type="ECO:0000259" key="2">
    <source>
        <dbReference type="PROSITE" id="PS50110"/>
    </source>
</evidence>
<evidence type="ECO:0000259" key="3">
    <source>
        <dbReference type="PROSITE" id="PS50930"/>
    </source>
</evidence>
<comment type="caution">
    <text evidence="4">The sequence shown here is derived from an EMBL/GenBank/DDBJ whole genome shotgun (WGS) entry which is preliminary data.</text>
</comment>
<feature type="modified residue" description="4-aspartylphosphate" evidence="1">
    <location>
        <position position="56"/>
    </location>
</feature>
<evidence type="ECO:0000256" key="1">
    <source>
        <dbReference type="PROSITE-ProRule" id="PRU00169"/>
    </source>
</evidence>
<name>A0ABW5LGN7_9FLAO</name>
<reference evidence="5" key="1">
    <citation type="journal article" date="2019" name="Int. J. Syst. Evol. Microbiol.">
        <title>The Global Catalogue of Microorganisms (GCM) 10K type strain sequencing project: providing services to taxonomists for standard genome sequencing and annotation.</title>
        <authorList>
            <consortium name="The Broad Institute Genomics Platform"/>
            <consortium name="The Broad Institute Genome Sequencing Center for Infectious Disease"/>
            <person name="Wu L."/>
            <person name="Ma J."/>
        </authorList>
    </citation>
    <scope>NUCLEOTIDE SEQUENCE [LARGE SCALE GENOMIC DNA]</scope>
    <source>
        <strain evidence="5">KCTC 52274</strain>
    </source>
</reference>
<gene>
    <name evidence="4" type="ORF">ACFSR1_09905</name>
</gene>
<dbReference type="SMART" id="SM00850">
    <property type="entry name" value="LytTR"/>
    <property type="match status" value="1"/>
</dbReference>
<dbReference type="Gene3D" id="2.40.50.1020">
    <property type="entry name" value="LytTr DNA-binding domain"/>
    <property type="match status" value="1"/>
</dbReference>
<dbReference type="Pfam" id="PF00072">
    <property type="entry name" value="Response_reg"/>
    <property type="match status" value="1"/>
</dbReference>
<dbReference type="InterPro" id="IPR046947">
    <property type="entry name" value="LytR-like"/>
</dbReference>
<dbReference type="PANTHER" id="PTHR37299">
    <property type="entry name" value="TRANSCRIPTIONAL REGULATOR-RELATED"/>
    <property type="match status" value="1"/>
</dbReference>